<keyword evidence="3" id="KW-0689">Ribosomal protein</keyword>
<dbReference type="InterPro" id="IPR013870">
    <property type="entry name" value="Ribosomal_mL54"/>
</dbReference>
<dbReference type="AlphaFoldDB" id="A0A6P8HLI5"/>
<dbReference type="OrthoDB" id="10252718at2759"/>
<dbReference type="GeneID" id="116290556"/>
<dbReference type="PANTHER" id="PTHR28595">
    <property type="entry name" value="39S RIBOSOMAL PROTEIN L54, MITOCHONDRIAL"/>
    <property type="match status" value="1"/>
</dbReference>
<keyword evidence="5" id="KW-0687">Ribonucleoprotein</keyword>
<dbReference type="PANTHER" id="PTHR28595:SF1">
    <property type="entry name" value="LARGE RIBOSOMAL SUBUNIT PROTEIN ML54"/>
    <property type="match status" value="1"/>
</dbReference>
<proteinExistence type="inferred from homology"/>
<keyword evidence="8" id="KW-1185">Reference proteome</keyword>
<name>A0A6P8HLI5_ACTTE</name>
<protein>
    <recommendedName>
        <fullName evidence="7">Large ribosomal subunit protein mL54</fullName>
    </recommendedName>
</protein>
<organism evidence="8 9">
    <name type="scientific">Actinia tenebrosa</name>
    <name type="common">Australian red waratah sea anemone</name>
    <dbReference type="NCBI Taxonomy" id="6105"/>
    <lineage>
        <taxon>Eukaryota</taxon>
        <taxon>Metazoa</taxon>
        <taxon>Cnidaria</taxon>
        <taxon>Anthozoa</taxon>
        <taxon>Hexacorallia</taxon>
        <taxon>Actiniaria</taxon>
        <taxon>Actiniidae</taxon>
        <taxon>Actinia</taxon>
    </lineage>
</organism>
<evidence type="ECO:0000256" key="2">
    <source>
        <dbReference type="ARBA" id="ARBA00022946"/>
    </source>
</evidence>
<comment type="subcellular location">
    <subcellularLocation>
        <location evidence="1">Mitochondrion</location>
    </subcellularLocation>
</comment>
<evidence type="ECO:0000256" key="1">
    <source>
        <dbReference type="ARBA" id="ARBA00004173"/>
    </source>
</evidence>
<dbReference type="InParanoid" id="A0A6P8HLI5"/>
<reference evidence="9" key="1">
    <citation type="submission" date="2025-08" db="UniProtKB">
        <authorList>
            <consortium name="RefSeq"/>
        </authorList>
    </citation>
    <scope>IDENTIFICATION</scope>
    <source>
        <tissue evidence="9">Tentacle</tissue>
    </source>
</reference>
<evidence type="ECO:0000313" key="9">
    <source>
        <dbReference type="RefSeq" id="XP_031553475.1"/>
    </source>
</evidence>
<evidence type="ECO:0000256" key="7">
    <source>
        <dbReference type="ARBA" id="ARBA00035179"/>
    </source>
</evidence>
<keyword evidence="4" id="KW-0496">Mitochondrion</keyword>
<evidence type="ECO:0000256" key="6">
    <source>
        <dbReference type="ARBA" id="ARBA00033752"/>
    </source>
</evidence>
<sequence length="117" mass="13722">MAALLNNLCKSSFRTSLISPTFYRQISLTITHSCSSKPKEQGEETHKLGQERCFGINYLKDGTDPPLLPDNEYPDWLWKLTEPTYTEESPEQTAAYWKNINKKRRRQENEIKKQKKI</sequence>
<evidence type="ECO:0000313" key="8">
    <source>
        <dbReference type="Proteomes" id="UP000515163"/>
    </source>
</evidence>
<dbReference type="GO" id="GO:0003735">
    <property type="term" value="F:structural constituent of ribosome"/>
    <property type="evidence" value="ECO:0007669"/>
    <property type="project" value="TreeGrafter"/>
</dbReference>
<evidence type="ECO:0000256" key="3">
    <source>
        <dbReference type="ARBA" id="ARBA00022980"/>
    </source>
</evidence>
<dbReference type="GO" id="GO:0005762">
    <property type="term" value="C:mitochondrial large ribosomal subunit"/>
    <property type="evidence" value="ECO:0007669"/>
    <property type="project" value="TreeGrafter"/>
</dbReference>
<dbReference type="Pfam" id="PF08561">
    <property type="entry name" value="Ribosomal_L37"/>
    <property type="match status" value="1"/>
</dbReference>
<evidence type="ECO:0000256" key="5">
    <source>
        <dbReference type="ARBA" id="ARBA00023274"/>
    </source>
</evidence>
<keyword evidence="2" id="KW-0809">Transit peptide</keyword>
<gene>
    <name evidence="9" type="primary">LOC116290556</name>
</gene>
<dbReference type="KEGG" id="aten:116290556"/>
<comment type="similarity">
    <text evidence="6">Belongs to the mitochondrion-specific ribosomal protein mL54 family.</text>
</comment>
<dbReference type="RefSeq" id="XP_031553475.1">
    <property type="nucleotide sequence ID" value="XM_031697615.1"/>
</dbReference>
<evidence type="ECO:0000256" key="4">
    <source>
        <dbReference type="ARBA" id="ARBA00023128"/>
    </source>
</evidence>
<dbReference type="Proteomes" id="UP000515163">
    <property type="component" value="Unplaced"/>
</dbReference>
<accession>A0A6P8HLI5</accession>